<dbReference type="Pfam" id="PF03860">
    <property type="entry name" value="Csp"/>
    <property type="match status" value="1"/>
</dbReference>
<dbReference type="Proteomes" id="UP001549145">
    <property type="component" value="Unassembled WGS sequence"/>
</dbReference>
<accession>A0ABV2KZD6</accession>
<dbReference type="RefSeq" id="WP_238275151.1">
    <property type="nucleotide sequence ID" value="NZ_BPQL01000004.1"/>
</dbReference>
<sequence length="162" mass="16971">MERRDFFAGLGAAVALSAATSALAQAPEPSHAHGEGHGMQDHGMQGHGAHEHPPQFAALKESSARCVSTGNDCLRHCFGMLAMNDTRMVACMKSVYDLVHACGALETLAAVNSPHTRVLAKAVGEICAACETECAKFPDIADCRACRSACQTCAAECRKIAA</sequence>
<protein>
    <submittedName>
        <fullName evidence="3">Cys-rich four helix bundle protein (Predicted Tat secretion target)</fullName>
    </submittedName>
</protein>
<feature type="compositionally biased region" description="Basic and acidic residues" evidence="1">
    <location>
        <begin position="30"/>
        <end position="40"/>
    </location>
</feature>
<dbReference type="EMBL" id="JBEPMM010000001">
    <property type="protein sequence ID" value="MET3690938.1"/>
    <property type="molecule type" value="Genomic_DNA"/>
</dbReference>
<evidence type="ECO:0000256" key="2">
    <source>
        <dbReference type="SAM" id="SignalP"/>
    </source>
</evidence>
<organism evidence="3 4">
    <name type="scientific">Methylobacterium goesingense</name>
    <dbReference type="NCBI Taxonomy" id="243690"/>
    <lineage>
        <taxon>Bacteria</taxon>
        <taxon>Pseudomonadati</taxon>
        <taxon>Pseudomonadota</taxon>
        <taxon>Alphaproteobacteria</taxon>
        <taxon>Hyphomicrobiales</taxon>
        <taxon>Methylobacteriaceae</taxon>
        <taxon>Methylobacterium</taxon>
    </lineage>
</organism>
<comment type="caution">
    <text evidence="3">The sequence shown here is derived from an EMBL/GenBank/DDBJ whole genome shotgun (WGS) entry which is preliminary data.</text>
</comment>
<evidence type="ECO:0000256" key="1">
    <source>
        <dbReference type="SAM" id="MobiDB-lite"/>
    </source>
</evidence>
<feature type="region of interest" description="Disordered" evidence="1">
    <location>
        <begin position="24"/>
        <end position="52"/>
    </location>
</feature>
<gene>
    <name evidence="3" type="ORF">ABID43_000457</name>
</gene>
<keyword evidence="2" id="KW-0732">Signal</keyword>
<evidence type="ECO:0000313" key="3">
    <source>
        <dbReference type="EMBL" id="MET3690938.1"/>
    </source>
</evidence>
<feature type="chain" id="PRO_5047418701" evidence="2">
    <location>
        <begin position="25"/>
        <end position="162"/>
    </location>
</feature>
<dbReference type="InterPro" id="IPR030913">
    <property type="entry name" value="Csp1_Cys_rich"/>
</dbReference>
<dbReference type="PANTHER" id="PTHR37310">
    <property type="entry name" value="CYTOPLASMIC PROTEIN-RELATED"/>
    <property type="match status" value="1"/>
</dbReference>
<proteinExistence type="predicted"/>
<name>A0ABV2KZD6_9HYPH</name>
<dbReference type="NCBIfam" id="TIGR04401">
    <property type="entry name" value="TAT_Cys_rich"/>
    <property type="match status" value="1"/>
</dbReference>
<evidence type="ECO:0000313" key="4">
    <source>
        <dbReference type="Proteomes" id="UP001549145"/>
    </source>
</evidence>
<dbReference type="InterPro" id="IPR005560">
    <property type="entry name" value="Csp_YhjQ"/>
</dbReference>
<keyword evidence="4" id="KW-1185">Reference proteome</keyword>
<feature type="signal peptide" evidence="2">
    <location>
        <begin position="1"/>
        <end position="24"/>
    </location>
</feature>
<reference evidence="3 4" key="1">
    <citation type="submission" date="2024-06" db="EMBL/GenBank/DDBJ databases">
        <title>Genomic Encyclopedia of Type Strains, Phase IV (KMG-IV): sequencing the most valuable type-strain genomes for metagenomic binning, comparative biology and taxonomic classification.</title>
        <authorList>
            <person name="Goeker M."/>
        </authorList>
    </citation>
    <scope>NUCLEOTIDE SEQUENCE [LARGE SCALE GENOMIC DNA]</scope>
    <source>
        <strain evidence="3 4">DSM 21331</strain>
    </source>
</reference>
<dbReference type="PANTHER" id="PTHR37310:SF1">
    <property type="entry name" value="CYTOPLASMIC PROTEIN"/>
    <property type="match status" value="1"/>
</dbReference>
<dbReference type="Gene3D" id="1.20.1270.360">
    <property type="match status" value="1"/>
</dbReference>